<name>A0A103Y9R8_CYNCS</name>
<dbReference type="InterPro" id="IPR002885">
    <property type="entry name" value="PPR_rpt"/>
</dbReference>
<dbReference type="FunFam" id="1.25.40.10:FF:000780">
    <property type="entry name" value="Pentatricopeptide repeat-containing protein isoform A"/>
    <property type="match status" value="1"/>
</dbReference>
<dbReference type="Pfam" id="PF01535">
    <property type="entry name" value="PPR"/>
    <property type="match status" value="2"/>
</dbReference>
<protein>
    <submittedName>
        <fullName evidence="5">Pentatricopeptide repeat-containing protein</fullName>
    </submittedName>
</protein>
<dbReference type="FunFam" id="1.25.40.10:FF:000031">
    <property type="entry name" value="Pentatricopeptide repeat-containing protein mitochondrial"/>
    <property type="match status" value="1"/>
</dbReference>
<dbReference type="GO" id="GO:0008270">
    <property type="term" value="F:zinc ion binding"/>
    <property type="evidence" value="ECO:0007669"/>
    <property type="project" value="InterPro"/>
</dbReference>
<dbReference type="Pfam" id="PF20431">
    <property type="entry name" value="E_motif"/>
    <property type="match status" value="1"/>
</dbReference>
<reference evidence="5 6" key="1">
    <citation type="journal article" date="2016" name="Sci. Rep.">
        <title>The genome sequence of the outbreeding globe artichoke constructed de novo incorporating a phase-aware low-pass sequencing strategy of F1 progeny.</title>
        <authorList>
            <person name="Scaglione D."/>
            <person name="Reyes-Chin-Wo S."/>
            <person name="Acquadro A."/>
            <person name="Froenicke L."/>
            <person name="Portis E."/>
            <person name="Beitel C."/>
            <person name="Tirone M."/>
            <person name="Mauro R."/>
            <person name="Lo Monaco A."/>
            <person name="Mauromicale G."/>
            <person name="Faccioli P."/>
            <person name="Cattivelli L."/>
            <person name="Rieseberg L."/>
            <person name="Michelmore R."/>
            <person name="Lanteri S."/>
        </authorList>
    </citation>
    <scope>NUCLEOTIDE SEQUENCE [LARGE SCALE GENOMIC DNA]</scope>
    <source>
        <strain evidence="5">2C</strain>
    </source>
</reference>
<feature type="repeat" description="PPR" evidence="3">
    <location>
        <begin position="387"/>
        <end position="421"/>
    </location>
</feature>
<evidence type="ECO:0000259" key="4">
    <source>
        <dbReference type="Pfam" id="PF14432"/>
    </source>
</evidence>
<dbReference type="InterPro" id="IPR046960">
    <property type="entry name" value="PPR_At4g14850-like_plant"/>
</dbReference>
<dbReference type="EMBL" id="LEKV01001886">
    <property type="protein sequence ID" value="KVI05144.1"/>
    <property type="molecule type" value="Genomic_DNA"/>
</dbReference>
<feature type="repeat" description="PPR" evidence="3">
    <location>
        <begin position="255"/>
        <end position="285"/>
    </location>
</feature>
<feature type="repeat" description="PPR" evidence="3">
    <location>
        <begin position="154"/>
        <end position="188"/>
    </location>
</feature>
<dbReference type="NCBIfam" id="TIGR00756">
    <property type="entry name" value="PPR"/>
    <property type="match status" value="7"/>
</dbReference>
<gene>
    <name evidence="5" type="ORF">Ccrd_016503</name>
</gene>
<evidence type="ECO:0000313" key="6">
    <source>
        <dbReference type="Proteomes" id="UP000243975"/>
    </source>
</evidence>
<dbReference type="GO" id="GO:0003723">
    <property type="term" value="F:RNA binding"/>
    <property type="evidence" value="ECO:0007669"/>
    <property type="project" value="InterPro"/>
</dbReference>
<comment type="caution">
    <text evidence="5">The sequence shown here is derived from an EMBL/GenBank/DDBJ whole genome shotgun (WGS) entry which is preliminary data.</text>
</comment>
<dbReference type="FunFam" id="1.25.40.10:FF:000366">
    <property type="entry name" value="Pentatricopeptide (PPR) repeat-containing protein"/>
    <property type="match status" value="1"/>
</dbReference>
<feature type="repeat" description="PPR" evidence="3">
    <location>
        <begin position="286"/>
        <end position="320"/>
    </location>
</feature>
<dbReference type="OMA" id="ETFVSMH"/>
<dbReference type="GO" id="GO:0009451">
    <property type="term" value="P:RNA modification"/>
    <property type="evidence" value="ECO:0007669"/>
    <property type="project" value="InterPro"/>
</dbReference>
<evidence type="ECO:0000256" key="3">
    <source>
        <dbReference type="PROSITE-ProRule" id="PRU00708"/>
    </source>
</evidence>
<proteinExistence type="inferred from homology"/>
<feature type="repeat" description="PPR" evidence="3">
    <location>
        <begin position="25"/>
        <end position="60"/>
    </location>
</feature>
<dbReference type="PROSITE" id="PS51375">
    <property type="entry name" value="PPR"/>
    <property type="match status" value="5"/>
</dbReference>
<dbReference type="Proteomes" id="UP000243975">
    <property type="component" value="Unassembled WGS sequence"/>
</dbReference>
<evidence type="ECO:0000313" key="5">
    <source>
        <dbReference type="EMBL" id="KVI05144.1"/>
    </source>
</evidence>
<dbReference type="PANTHER" id="PTHR47926:SF370">
    <property type="entry name" value="DYW DOMAIN-CONTAINING PROTEIN"/>
    <property type="match status" value="1"/>
</dbReference>
<evidence type="ECO:0000256" key="2">
    <source>
        <dbReference type="ARBA" id="ARBA00022737"/>
    </source>
</evidence>
<keyword evidence="2" id="KW-0677">Repeat</keyword>
<dbReference type="Pfam" id="PF14432">
    <property type="entry name" value="DYW_deaminase"/>
    <property type="match status" value="1"/>
</dbReference>
<sequence>MIEGFIDSGRLLAAERVFEEMPERDVVSWNSMMSGYFRNGFPEKTVEVFVSLVRCFDCVPGAYSFTCMMKACASLKIFNLALQVHGFAEKLGFLGDDSVESSMVDMYIKSGAPDFAERVFLKMLNPNISLIDMYAKCGCFRKARQVFNDLKEHNVVSWTSMIGGAAHCGKEEEAISLFKQMKAVSVASDQFTLATVLNASYGLQDIYLGSQIHAYSIRIGIDHLTSVANALVTMYAKCGDIESVNRAFNWMSHKDIISWTTMITAFSHNGNVGKARECFDKMPERNVVSWNSMLATYIQHGFWEEGLKVYVLMRKEGVKPDCVTFVTSISACAYAAILKLGNQIVAQAEKFGFGSDVSVKNSIVTMYSKCGRIGEACKTFDSILAKNLISWNAMMAGYAQSGQGNQVIDTFEQMIRSGIMPDNISYVSVLSGCSHSGLVPEGHYYFDMLLKDQDISPTCEHFACMVDLLGRAGRVEEAKDLIDKMLIKPNAAVWGALLGACRIHGKATLAETALKNLVVLDAEDSGSYVLLANLYSDSGKLESVSNVRRIMKDKGIRKNPGCSWIEVDNRVHVFTVDDTNHPRINDVYRILGEIIGKIEETGIYIKENGSVNKPRAYHSEKLALAFGLMTLPAWMPIHIMKNLRICDDCHLLCRDYESGGVRPKIGKKERKSIEDREPDTWIGSPISRVDFCDCKQAYCQEKEPSCLDPDSPDVIDHIETVEDNINEKPVEGCGNEITTMSSEKFSREKRGRRRRTLLQCLECSSARYLQSDHNCRESREAPNHSANIMACKQARN</sequence>
<dbReference type="InterPro" id="IPR011990">
    <property type="entry name" value="TPR-like_helical_dom_sf"/>
</dbReference>
<dbReference type="InterPro" id="IPR032867">
    <property type="entry name" value="DYW_dom"/>
</dbReference>
<evidence type="ECO:0000256" key="1">
    <source>
        <dbReference type="ARBA" id="ARBA00006643"/>
    </source>
</evidence>
<dbReference type="InterPro" id="IPR046848">
    <property type="entry name" value="E_motif"/>
</dbReference>
<dbReference type="Gramene" id="KVI05144">
    <property type="protein sequence ID" value="KVI05144"/>
    <property type="gene ID" value="Ccrd_016503"/>
</dbReference>
<feature type="domain" description="DYW" evidence="4">
    <location>
        <begin position="617"/>
        <end position="654"/>
    </location>
</feature>
<accession>A0A103Y9R8</accession>
<dbReference type="AlphaFoldDB" id="A0A103Y9R8"/>
<keyword evidence="6" id="KW-1185">Reference proteome</keyword>
<organism evidence="5 6">
    <name type="scientific">Cynara cardunculus var. scolymus</name>
    <name type="common">Globe artichoke</name>
    <name type="synonym">Cynara scolymus</name>
    <dbReference type="NCBI Taxonomy" id="59895"/>
    <lineage>
        <taxon>Eukaryota</taxon>
        <taxon>Viridiplantae</taxon>
        <taxon>Streptophyta</taxon>
        <taxon>Embryophyta</taxon>
        <taxon>Tracheophyta</taxon>
        <taxon>Spermatophyta</taxon>
        <taxon>Magnoliopsida</taxon>
        <taxon>eudicotyledons</taxon>
        <taxon>Gunneridae</taxon>
        <taxon>Pentapetalae</taxon>
        <taxon>asterids</taxon>
        <taxon>campanulids</taxon>
        <taxon>Asterales</taxon>
        <taxon>Asteraceae</taxon>
        <taxon>Carduoideae</taxon>
        <taxon>Cardueae</taxon>
        <taxon>Carduinae</taxon>
        <taxon>Cynara</taxon>
    </lineage>
</organism>
<dbReference type="Pfam" id="PF13041">
    <property type="entry name" value="PPR_2"/>
    <property type="match status" value="4"/>
</dbReference>
<dbReference type="Gene3D" id="1.25.40.10">
    <property type="entry name" value="Tetratricopeptide repeat domain"/>
    <property type="match status" value="5"/>
</dbReference>
<dbReference type="PANTHER" id="PTHR47926">
    <property type="entry name" value="PENTATRICOPEPTIDE REPEAT-CONTAINING PROTEIN"/>
    <property type="match status" value="1"/>
</dbReference>
<comment type="similarity">
    <text evidence="1">Belongs to the PPR family. PCMP-H subfamily.</text>
</comment>